<comment type="caution">
    <text evidence="1">The sequence shown here is derived from an EMBL/GenBank/DDBJ whole genome shotgun (WGS) entry which is preliminary data.</text>
</comment>
<protein>
    <submittedName>
        <fullName evidence="1">Uncharacterized protein</fullName>
    </submittedName>
</protein>
<evidence type="ECO:0000313" key="2">
    <source>
        <dbReference type="Proteomes" id="UP001385951"/>
    </source>
</evidence>
<accession>A0AAW0GD96</accession>
<proteinExistence type="predicted"/>
<evidence type="ECO:0000313" key="1">
    <source>
        <dbReference type="EMBL" id="KAK7691275.1"/>
    </source>
</evidence>
<organism evidence="1 2">
    <name type="scientific">Cerrena zonata</name>
    <dbReference type="NCBI Taxonomy" id="2478898"/>
    <lineage>
        <taxon>Eukaryota</taxon>
        <taxon>Fungi</taxon>
        <taxon>Dikarya</taxon>
        <taxon>Basidiomycota</taxon>
        <taxon>Agaricomycotina</taxon>
        <taxon>Agaricomycetes</taxon>
        <taxon>Polyporales</taxon>
        <taxon>Cerrenaceae</taxon>
        <taxon>Cerrena</taxon>
    </lineage>
</organism>
<dbReference type="AlphaFoldDB" id="A0AAW0GD96"/>
<keyword evidence="2" id="KW-1185">Reference proteome</keyword>
<sequence>MSCPDHIIDDVEKALDAITTAFKLAHDFYDTIIHIGGNPDLNKDVAALQASLDRGPNFRLHKKF</sequence>
<gene>
    <name evidence="1" type="ORF">QCA50_004668</name>
</gene>
<dbReference type="EMBL" id="JASBNA010000005">
    <property type="protein sequence ID" value="KAK7691275.1"/>
    <property type="molecule type" value="Genomic_DNA"/>
</dbReference>
<reference evidence="1 2" key="1">
    <citation type="submission" date="2022-09" db="EMBL/GenBank/DDBJ databases">
        <authorList>
            <person name="Palmer J.M."/>
        </authorList>
    </citation>
    <scope>NUCLEOTIDE SEQUENCE [LARGE SCALE GENOMIC DNA]</scope>
    <source>
        <strain evidence="1 2">DSM 7382</strain>
    </source>
</reference>
<dbReference type="Proteomes" id="UP001385951">
    <property type="component" value="Unassembled WGS sequence"/>
</dbReference>
<name>A0AAW0GD96_9APHY</name>